<evidence type="ECO:0000313" key="3">
    <source>
        <dbReference type="Proteomes" id="UP000005801"/>
    </source>
</evidence>
<organism evidence="2 3">
    <name type="scientific">Plesiocystis pacifica SIR-1</name>
    <dbReference type="NCBI Taxonomy" id="391625"/>
    <lineage>
        <taxon>Bacteria</taxon>
        <taxon>Pseudomonadati</taxon>
        <taxon>Myxococcota</taxon>
        <taxon>Polyangia</taxon>
        <taxon>Nannocystales</taxon>
        <taxon>Nannocystaceae</taxon>
        <taxon>Plesiocystis</taxon>
    </lineage>
</organism>
<dbReference type="RefSeq" id="WP_006974085.1">
    <property type="nucleotide sequence ID" value="NZ_ABCS01000058.1"/>
</dbReference>
<feature type="transmembrane region" description="Helical" evidence="1">
    <location>
        <begin position="94"/>
        <end position="116"/>
    </location>
</feature>
<reference evidence="2 3" key="1">
    <citation type="submission" date="2007-06" db="EMBL/GenBank/DDBJ databases">
        <authorList>
            <person name="Shimkets L."/>
            <person name="Ferriera S."/>
            <person name="Johnson J."/>
            <person name="Kravitz S."/>
            <person name="Beeson K."/>
            <person name="Sutton G."/>
            <person name="Rogers Y.-H."/>
            <person name="Friedman R."/>
            <person name="Frazier M."/>
            <person name="Venter J.C."/>
        </authorList>
    </citation>
    <scope>NUCLEOTIDE SEQUENCE [LARGE SCALE GENOMIC DNA]</scope>
    <source>
        <strain evidence="2 3">SIR-1</strain>
    </source>
</reference>
<gene>
    <name evidence="2" type="ORF">PPSIR1_18892</name>
</gene>
<dbReference type="Proteomes" id="UP000005801">
    <property type="component" value="Unassembled WGS sequence"/>
</dbReference>
<comment type="caution">
    <text evidence="2">The sequence shown here is derived from an EMBL/GenBank/DDBJ whole genome shotgun (WGS) entry which is preliminary data.</text>
</comment>
<dbReference type="eggNOG" id="COG1981">
    <property type="taxonomic scope" value="Bacteria"/>
</dbReference>
<keyword evidence="3" id="KW-1185">Reference proteome</keyword>
<keyword evidence="1" id="KW-0472">Membrane</keyword>
<keyword evidence="1" id="KW-0812">Transmembrane</keyword>
<proteinExistence type="predicted"/>
<dbReference type="EMBL" id="ABCS01000058">
    <property type="protein sequence ID" value="EDM76798.1"/>
    <property type="molecule type" value="Genomic_DNA"/>
</dbReference>
<feature type="transmembrane region" description="Helical" evidence="1">
    <location>
        <begin position="136"/>
        <end position="162"/>
    </location>
</feature>
<keyword evidence="1" id="KW-1133">Transmembrane helix</keyword>
<dbReference type="AlphaFoldDB" id="A6GBJ4"/>
<protein>
    <recommendedName>
        <fullName evidence="4">DUF2269 family protein</fullName>
    </recommendedName>
</protein>
<dbReference type="STRING" id="391625.PPSIR1_18892"/>
<dbReference type="OrthoDB" id="156858at2"/>
<accession>A6GBJ4</accession>
<evidence type="ECO:0000256" key="1">
    <source>
        <dbReference type="SAM" id="Phobius"/>
    </source>
</evidence>
<evidence type="ECO:0000313" key="2">
    <source>
        <dbReference type="EMBL" id="EDM76798.1"/>
    </source>
</evidence>
<sequence length="176" mass="19122">MTAPRKLLSKRARKWTLWVHILASMLWLGAAVAMMVLSFARPSQAQGDAAFHAFCLAVKLVDDFVIIGSCGLSALSGLLLSWKTPWGFFRYWWVAVKIVLTALLLTVGASVIGPWINELEALARDHGAAASATPRFAFIDVGVGILGVTQILILGFVLHASVQKPWGKREPRPTAS</sequence>
<evidence type="ECO:0008006" key="4">
    <source>
        <dbReference type="Google" id="ProtNLM"/>
    </source>
</evidence>
<name>A6GBJ4_9BACT</name>
<feature type="transmembrane region" description="Helical" evidence="1">
    <location>
        <begin position="64"/>
        <end position="82"/>
    </location>
</feature>